<sequence length="132" mass="14556">MITINHVMRQLVEELLKLKKYQVISTHQFPKGHPVTAKLGALLGNVVATHKVAGFLSHSGTRPCLWCDVVKKDLHLMKMGNLWNRMATLATARRWLDASATERSASSMGWYLVSCITGSRGYCSITLDSAGA</sequence>
<accession>A0A0L6V895</accession>
<evidence type="ECO:0000313" key="1">
    <source>
        <dbReference type="EMBL" id="KNZ56762.1"/>
    </source>
</evidence>
<dbReference type="Proteomes" id="UP000037035">
    <property type="component" value="Unassembled WGS sequence"/>
</dbReference>
<name>A0A0L6V895_9BASI</name>
<reference evidence="1 2" key="1">
    <citation type="submission" date="2015-08" db="EMBL/GenBank/DDBJ databases">
        <title>Next Generation Sequencing and Analysis of the Genome of Puccinia sorghi L Schw, the Causal Agent of Maize Common Rust.</title>
        <authorList>
            <person name="Rochi L."/>
            <person name="Burguener G."/>
            <person name="Darino M."/>
            <person name="Turjanski A."/>
            <person name="Kreff E."/>
            <person name="Dieguez M.J."/>
            <person name="Sacco F."/>
        </authorList>
    </citation>
    <scope>NUCLEOTIDE SEQUENCE [LARGE SCALE GENOMIC DNA]</scope>
    <source>
        <strain evidence="1 2">RO10H11247</strain>
    </source>
</reference>
<organism evidence="1 2">
    <name type="scientific">Puccinia sorghi</name>
    <dbReference type="NCBI Taxonomy" id="27349"/>
    <lineage>
        <taxon>Eukaryota</taxon>
        <taxon>Fungi</taxon>
        <taxon>Dikarya</taxon>
        <taxon>Basidiomycota</taxon>
        <taxon>Pucciniomycotina</taxon>
        <taxon>Pucciniomycetes</taxon>
        <taxon>Pucciniales</taxon>
        <taxon>Pucciniaceae</taxon>
        <taxon>Puccinia</taxon>
    </lineage>
</organism>
<gene>
    <name evidence="1" type="ORF">VP01_2324g4</name>
</gene>
<comment type="caution">
    <text evidence="1">The sequence shown here is derived from an EMBL/GenBank/DDBJ whole genome shotgun (WGS) entry which is preliminary data.</text>
</comment>
<keyword evidence="2" id="KW-1185">Reference proteome</keyword>
<dbReference type="VEuPathDB" id="FungiDB:VP01_2324g4"/>
<dbReference type="AlphaFoldDB" id="A0A0L6V895"/>
<dbReference type="OrthoDB" id="3039677at2759"/>
<proteinExistence type="predicted"/>
<protein>
    <submittedName>
        <fullName evidence="1">Uncharacterized protein</fullName>
    </submittedName>
</protein>
<dbReference type="EMBL" id="LAVV01007197">
    <property type="protein sequence ID" value="KNZ56762.1"/>
    <property type="molecule type" value="Genomic_DNA"/>
</dbReference>
<evidence type="ECO:0000313" key="2">
    <source>
        <dbReference type="Proteomes" id="UP000037035"/>
    </source>
</evidence>